<dbReference type="EMBL" id="EU715370">
    <property type="protein sequence ID" value="ACD76084.1"/>
    <property type="molecule type" value="Genomic_DNA"/>
</dbReference>
<evidence type="ECO:0000313" key="2">
    <source>
        <dbReference type="EMBL" id="ACD76084.1"/>
    </source>
</evidence>
<reference evidence="2" key="1">
    <citation type="journal article" date="2009" name="Plasmid">
        <title>Analysis of an Actinobacillus pleuropneumoniae multi-resistance plasmid, pHB0503.</title>
        <authorList>
            <person name="Kang M."/>
            <person name="Zhou R."/>
            <person name="Liu L."/>
            <person name="Langford P.R."/>
            <person name="Chen H."/>
        </authorList>
    </citation>
    <scope>NUCLEOTIDE SEQUENCE</scope>
    <source>
        <strain evidence="2">APPHB0503</strain>
        <plasmid evidence="2">pHB0503</plasmid>
    </source>
</reference>
<evidence type="ECO:0000256" key="1">
    <source>
        <dbReference type="SAM" id="MobiDB-lite"/>
    </source>
</evidence>
<protein>
    <submittedName>
        <fullName evidence="2">Uncharacterized protein</fullName>
    </submittedName>
</protein>
<dbReference type="AlphaFoldDB" id="B3GPP6"/>
<keyword evidence="2" id="KW-0614">Plasmid</keyword>
<feature type="compositionally biased region" description="Polar residues" evidence="1">
    <location>
        <begin position="190"/>
        <end position="206"/>
    </location>
</feature>
<dbReference type="RefSeq" id="WP_011270135.1">
    <property type="nucleotide sequence ID" value="NC_010795.1"/>
</dbReference>
<sequence length="214" mass="24818">MDFHKGVRPSIPFLRGESVGLHRGRDLYSSERKGYSIRENERQRIREREQTIRDTHEHTGNSFESIIGDRGNPISLLRGLRETLSRFFDSSAEFKSYTERSPRSENTGGYTQKESEYVRNITSFYQRRYKETASREFLSDIKPRIKFITNSIINISGAIGSEIIGTIERIKSAIVTSKAKLEISIESVTEKQQSTNQSLTEQQRYQAPTRPRFR</sequence>
<feature type="region of interest" description="Disordered" evidence="1">
    <location>
        <begin position="190"/>
        <end position="214"/>
    </location>
</feature>
<accession>B3GPP6</accession>
<proteinExistence type="predicted"/>
<name>B3GPP6_ACTPL</name>
<geneLocation type="plasmid" evidence="2">
    <name>pHB0503</name>
</geneLocation>
<organism evidence="2">
    <name type="scientific">Actinobacillus pleuropneumoniae</name>
    <name type="common">Haemophilus pleuropneumoniae</name>
    <dbReference type="NCBI Taxonomy" id="715"/>
    <lineage>
        <taxon>Bacteria</taxon>
        <taxon>Pseudomonadati</taxon>
        <taxon>Pseudomonadota</taxon>
        <taxon>Gammaproteobacteria</taxon>
        <taxon>Pasteurellales</taxon>
        <taxon>Pasteurellaceae</taxon>
        <taxon>Actinobacillus</taxon>
    </lineage>
</organism>